<dbReference type="PROSITE" id="PS50084">
    <property type="entry name" value="KH_TYPE_1"/>
    <property type="match status" value="2"/>
</dbReference>
<comment type="caution">
    <text evidence="5">The sequence shown here is derived from an EMBL/GenBank/DDBJ whole genome shotgun (WGS) entry which is preliminary data.</text>
</comment>
<name>A0A9P6AR35_9AGAM</name>
<dbReference type="InterPro" id="IPR004087">
    <property type="entry name" value="KH_dom"/>
</dbReference>
<dbReference type="SUPFAM" id="SSF54791">
    <property type="entry name" value="Eukaryotic type KH-domain (KH-domain type I)"/>
    <property type="match status" value="3"/>
</dbReference>
<dbReference type="Pfam" id="PF24563">
    <property type="entry name" value="KH_Mug60-KHD4"/>
    <property type="match status" value="1"/>
</dbReference>
<keyword evidence="2" id="KW-0694">RNA-binding</keyword>
<dbReference type="EMBL" id="MU129016">
    <property type="protein sequence ID" value="KAF9510448.1"/>
    <property type="molecule type" value="Genomic_DNA"/>
</dbReference>
<dbReference type="SMART" id="SM00322">
    <property type="entry name" value="KH"/>
    <property type="match status" value="4"/>
</dbReference>
<evidence type="ECO:0000313" key="6">
    <source>
        <dbReference type="Proteomes" id="UP000886523"/>
    </source>
</evidence>
<feature type="domain" description="K Homology" evidence="4">
    <location>
        <begin position="588"/>
        <end position="656"/>
    </location>
</feature>
<feature type="compositionally biased region" description="Low complexity" evidence="3">
    <location>
        <begin position="974"/>
        <end position="984"/>
    </location>
</feature>
<feature type="region of interest" description="Disordered" evidence="3">
    <location>
        <begin position="1026"/>
        <end position="1128"/>
    </location>
</feature>
<feature type="compositionally biased region" description="Polar residues" evidence="3">
    <location>
        <begin position="122"/>
        <end position="139"/>
    </location>
</feature>
<feature type="domain" description="K Homology" evidence="4">
    <location>
        <begin position="657"/>
        <end position="733"/>
    </location>
</feature>
<evidence type="ECO:0000259" key="4">
    <source>
        <dbReference type="SMART" id="SM00322"/>
    </source>
</evidence>
<feature type="compositionally biased region" description="Low complexity" evidence="3">
    <location>
        <begin position="384"/>
        <end position="393"/>
    </location>
</feature>
<feature type="region of interest" description="Disordered" evidence="3">
    <location>
        <begin position="250"/>
        <end position="402"/>
    </location>
</feature>
<dbReference type="InterPro" id="IPR004088">
    <property type="entry name" value="KH_dom_type_1"/>
</dbReference>
<feature type="domain" description="K Homology" evidence="4">
    <location>
        <begin position="738"/>
        <end position="804"/>
    </location>
</feature>
<keyword evidence="1" id="KW-0677">Repeat</keyword>
<feature type="region of interest" description="Disordered" evidence="3">
    <location>
        <begin position="103"/>
        <end position="142"/>
    </location>
</feature>
<feature type="domain" description="K Homology" evidence="4">
    <location>
        <begin position="180"/>
        <end position="434"/>
    </location>
</feature>
<dbReference type="InterPro" id="IPR056553">
    <property type="entry name" value="KH_Mug60-KHD4"/>
</dbReference>
<dbReference type="GO" id="GO:0003729">
    <property type="term" value="F:mRNA binding"/>
    <property type="evidence" value="ECO:0007669"/>
    <property type="project" value="TreeGrafter"/>
</dbReference>
<feature type="compositionally biased region" description="Polar residues" evidence="3">
    <location>
        <begin position="284"/>
        <end position="301"/>
    </location>
</feature>
<evidence type="ECO:0000256" key="2">
    <source>
        <dbReference type="PROSITE-ProRule" id="PRU00117"/>
    </source>
</evidence>
<gene>
    <name evidence="5" type="ORF">BS47DRAFT_1364552</name>
</gene>
<dbReference type="Proteomes" id="UP000886523">
    <property type="component" value="Unassembled WGS sequence"/>
</dbReference>
<dbReference type="Pfam" id="PF00013">
    <property type="entry name" value="KH_1"/>
    <property type="match status" value="2"/>
</dbReference>
<dbReference type="PANTHER" id="PTHR10627:SF76">
    <property type="entry name" value="KH DOMAIN-CONTAINING PROTEIN YLL032C"/>
    <property type="match status" value="1"/>
</dbReference>
<evidence type="ECO:0000256" key="1">
    <source>
        <dbReference type="ARBA" id="ARBA00022737"/>
    </source>
</evidence>
<dbReference type="CDD" id="cd22453">
    <property type="entry name" value="KH-I_MUG60_like"/>
    <property type="match status" value="1"/>
</dbReference>
<dbReference type="OrthoDB" id="271862at2759"/>
<feature type="compositionally biased region" description="Polar residues" evidence="3">
    <location>
        <begin position="252"/>
        <end position="274"/>
    </location>
</feature>
<proteinExistence type="predicted"/>
<feature type="compositionally biased region" description="Polar residues" evidence="3">
    <location>
        <begin position="343"/>
        <end position="360"/>
    </location>
</feature>
<evidence type="ECO:0000313" key="5">
    <source>
        <dbReference type="EMBL" id="KAF9510448.1"/>
    </source>
</evidence>
<feature type="region of interest" description="Disordered" evidence="3">
    <location>
        <begin position="1"/>
        <end position="26"/>
    </location>
</feature>
<dbReference type="Gene3D" id="3.30.1370.10">
    <property type="entry name" value="K Homology domain, type 1"/>
    <property type="match status" value="2"/>
</dbReference>
<evidence type="ECO:0000256" key="3">
    <source>
        <dbReference type="SAM" id="MobiDB-lite"/>
    </source>
</evidence>
<dbReference type="InterPro" id="IPR036612">
    <property type="entry name" value="KH_dom_type_1_sf"/>
</dbReference>
<sequence>MAAYPGVQISFSRAEDSTPTPGAPTAAGPGSFNFHISGPYHAVMAARGCVLRDAPVQNRSVIKVARHEILESSSGTGGTAGALRPLVIQRLDEIAAQTHANISVLKSSSPPTPHPHYHNRSRNNNAYGSRDASSPTSANDGVWSAGLETEKMCELVITGVGETVDVARIRLLVMLDAMSGLHAEPIDIDYKLHAILAGRKRRAIHTIQEESATNIYFPPLPVMGHPRPSRSGSSGTMTGSVPGISIAVGPTTIGSSPAHVTSLSPPYPNGTSHHLQPLHHQYPGSISPNTINHYPNGVTQYNNSHFPHNSHHQQPHHSGTAHGYSNIPTGGSPGVPSPSGSTAPRSRNGSISPDIVTSTGGDYPGTIGHGASIHGHGHSQTAAPNPHGPNGNGVPEIVGSGLEGSPDYNPNIIWITGEFFNVGRARDALYQLAAHKVRSKTIISRDTAIQPRKLDWMLTHRMDDLKTIMKDQGTYISLPALGSATSLCTVYGDSRMSIERTVKAIMGLASQFYVANFWLLPLHFNVLMATSNSINSASIPLVLRRLSVGSGAEVVFKSNCFEIHGLEAEVRHAVGMILDLDIVKNFHHEIRFQLELANEYREFISGKKNGKINKIMTSANVKIKFESFNEHNFLIDIAGTDAGAIHGLTLLQEELPAEISFHVPEVYHKRIIGVGGRSIQRIMKKYGVYVKFNSAEELAAACLDDEDNVLARTPAKNALNLDNLKSSVMELVNPKDKDYIVETISIPRRYHRTLFGEKSIFLRDIEAKTNSKITFPGDGLDIVTIFGPESQVHIAAAMVLDHVPFEADMPVPSHPDLARVSTSPEFTSFNERIKREYQVTIIPFINDSPPSLGSVSTHSNSIFKFKCQRSNSDCLGTTREMLEAFLISNHVHVYPSPHSHKRVDSFTDAFPHFNSKLLSTPLAAESPESRPTEGLVERRIRMASSTPDVKALFNSSSHVYRVPEQDEPDEDSYYSRSSYATSSSGLNDYWNPTLTASRSGGLQHGLPPVIDEPYKRGSDSLLESKMREKLSQSAKPRSLTTRAQSLDLTSLSLTRNPDSNANIHKNKNTSGTTTSISETPDRADSSTDSGTNPSPPTSAMIPSFPSVYGPSVGLGSKPPRPLGVVQPRGGLVQDMDEMFAKFSFENSAH</sequence>
<feature type="compositionally biased region" description="Polar residues" evidence="3">
    <location>
        <begin position="1031"/>
        <end position="1078"/>
    </location>
</feature>
<keyword evidence="6" id="KW-1185">Reference proteome</keyword>
<reference evidence="5" key="1">
    <citation type="journal article" date="2020" name="Nat. Commun.">
        <title>Large-scale genome sequencing of mycorrhizal fungi provides insights into the early evolution of symbiotic traits.</title>
        <authorList>
            <person name="Miyauchi S."/>
            <person name="Kiss E."/>
            <person name="Kuo A."/>
            <person name="Drula E."/>
            <person name="Kohler A."/>
            <person name="Sanchez-Garcia M."/>
            <person name="Morin E."/>
            <person name="Andreopoulos B."/>
            <person name="Barry K.W."/>
            <person name="Bonito G."/>
            <person name="Buee M."/>
            <person name="Carver A."/>
            <person name="Chen C."/>
            <person name="Cichocki N."/>
            <person name="Clum A."/>
            <person name="Culley D."/>
            <person name="Crous P.W."/>
            <person name="Fauchery L."/>
            <person name="Girlanda M."/>
            <person name="Hayes R.D."/>
            <person name="Keri Z."/>
            <person name="LaButti K."/>
            <person name="Lipzen A."/>
            <person name="Lombard V."/>
            <person name="Magnuson J."/>
            <person name="Maillard F."/>
            <person name="Murat C."/>
            <person name="Nolan M."/>
            <person name="Ohm R.A."/>
            <person name="Pangilinan J."/>
            <person name="Pereira M.F."/>
            <person name="Perotto S."/>
            <person name="Peter M."/>
            <person name="Pfister S."/>
            <person name="Riley R."/>
            <person name="Sitrit Y."/>
            <person name="Stielow J.B."/>
            <person name="Szollosi G."/>
            <person name="Zifcakova L."/>
            <person name="Stursova M."/>
            <person name="Spatafora J.W."/>
            <person name="Tedersoo L."/>
            <person name="Vaario L.M."/>
            <person name="Yamada A."/>
            <person name="Yan M."/>
            <person name="Wang P."/>
            <person name="Xu J."/>
            <person name="Bruns T."/>
            <person name="Baldrian P."/>
            <person name="Vilgalys R."/>
            <person name="Dunand C."/>
            <person name="Henrissat B."/>
            <person name="Grigoriev I.V."/>
            <person name="Hibbett D."/>
            <person name="Nagy L.G."/>
            <person name="Martin F.M."/>
        </authorList>
    </citation>
    <scope>NUCLEOTIDE SEQUENCE</scope>
    <source>
        <strain evidence="5">UP504</strain>
    </source>
</reference>
<dbReference type="CDD" id="cd00105">
    <property type="entry name" value="KH-I"/>
    <property type="match status" value="1"/>
</dbReference>
<dbReference type="AlphaFoldDB" id="A0A9P6AR35"/>
<organism evidence="5 6">
    <name type="scientific">Hydnum rufescens UP504</name>
    <dbReference type="NCBI Taxonomy" id="1448309"/>
    <lineage>
        <taxon>Eukaryota</taxon>
        <taxon>Fungi</taxon>
        <taxon>Dikarya</taxon>
        <taxon>Basidiomycota</taxon>
        <taxon>Agaricomycotina</taxon>
        <taxon>Agaricomycetes</taxon>
        <taxon>Cantharellales</taxon>
        <taxon>Hydnaceae</taxon>
        <taxon>Hydnum</taxon>
    </lineage>
</organism>
<accession>A0A9P6AR35</accession>
<dbReference type="GO" id="GO:0005737">
    <property type="term" value="C:cytoplasm"/>
    <property type="evidence" value="ECO:0007669"/>
    <property type="project" value="TreeGrafter"/>
</dbReference>
<dbReference type="PANTHER" id="PTHR10627">
    <property type="entry name" value="SCP160"/>
    <property type="match status" value="1"/>
</dbReference>
<protein>
    <recommendedName>
        <fullName evidence="4">K Homology domain-containing protein</fullName>
    </recommendedName>
</protein>
<feature type="region of interest" description="Disordered" evidence="3">
    <location>
        <begin position="956"/>
        <end position="988"/>
    </location>
</feature>